<dbReference type="GO" id="GO:0003824">
    <property type="term" value="F:catalytic activity"/>
    <property type="evidence" value="ECO:0007669"/>
    <property type="project" value="InterPro"/>
</dbReference>
<gene>
    <name evidence="8" type="ORF">HNQ81_002014</name>
</gene>
<evidence type="ECO:0000259" key="7">
    <source>
        <dbReference type="PROSITE" id="PS51918"/>
    </source>
</evidence>
<dbReference type="SFLD" id="SFLDG01083">
    <property type="entry name" value="Uncharacterised_Radical_SAM_Su"/>
    <property type="match status" value="1"/>
</dbReference>
<dbReference type="Pfam" id="PF04055">
    <property type="entry name" value="Radical_SAM"/>
    <property type="match status" value="1"/>
</dbReference>
<evidence type="ECO:0000256" key="4">
    <source>
        <dbReference type="ARBA" id="ARBA00022723"/>
    </source>
</evidence>
<dbReference type="RefSeq" id="WP_183350862.1">
    <property type="nucleotide sequence ID" value="NZ_JACHEO010000010.1"/>
</dbReference>
<dbReference type="PANTHER" id="PTHR43787">
    <property type="entry name" value="FEMO COFACTOR BIOSYNTHESIS PROTEIN NIFB-RELATED"/>
    <property type="match status" value="1"/>
</dbReference>
<keyword evidence="2" id="KW-0004">4Fe-4S</keyword>
<dbReference type="GO" id="GO:0051539">
    <property type="term" value="F:4 iron, 4 sulfur cluster binding"/>
    <property type="evidence" value="ECO:0007669"/>
    <property type="project" value="UniProtKB-KW"/>
</dbReference>
<proteinExistence type="predicted"/>
<dbReference type="Gene3D" id="1.10.10.10">
    <property type="entry name" value="Winged helix-like DNA-binding domain superfamily/Winged helix DNA-binding domain"/>
    <property type="match status" value="1"/>
</dbReference>
<dbReference type="InterPro" id="IPR058240">
    <property type="entry name" value="rSAM_sf"/>
</dbReference>
<dbReference type="InterPro" id="IPR036390">
    <property type="entry name" value="WH_DNA-bd_sf"/>
</dbReference>
<organism evidence="8 9">
    <name type="scientific">Desulfoprunum benzoelyticum</name>
    <dbReference type="NCBI Taxonomy" id="1506996"/>
    <lineage>
        <taxon>Bacteria</taxon>
        <taxon>Pseudomonadati</taxon>
        <taxon>Thermodesulfobacteriota</taxon>
        <taxon>Desulfobulbia</taxon>
        <taxon>Desulfobulbales</taxon>
        <taxon>Desulfobulbaceae</taxon>
        <taxon>Desulfoprunum</taxon>
    </lineage>
</organism>
<dbReference type="GO" id="GO:0046872">
    <property type="term" value="F:metal ion binding"/>
    <property type="evidence" value="ECO:0007669"/>
    <property type="project" value="UniProtKB-KW"/>
</dbReference>
<keyword evidence="4" id="KW-0479">Metal-binding</keyword>
<dbReference type="SUPFAM" id="SSF102114">
    <property type="entry name" value="Radical SAM enzymes"/>
    <property type="match status" value="1"/>
</dbReference>
<dbReference type="InterPro" id="IPR036388">
    <property type="entry name" value="WH-like_DNA-bd_sf"/>
</dbReference>
<feature type="domain" description="Radical SAM core" evidence="7">
    <location>
        <begin position="9"/>
        <end position="245"/>
    </location>
</feature>
<sequence length="314" mass="34376">MAYTYLFGPVPSRRLGMSLGVDLVPRKVCTLDCVYCEVGRTTTLTSERKEYIPAAAIIEELGRFFATNTTAIDYITISGSGEPTLNSGIGDIVGYIRRNIRDISLAVLTNGTLLNDKNVREALLATDVVLPSLDAATAPVFARINRHHRSITVDQHIAGLVSFRQEYRGKIWLEVFILPGYNDSDAELQAIRQAILKIQPDSVQLNTLDRPGTVAGLRGATPAELETIVQSLDLKYVEIITAGGASGNVTSCRKEAESVLLEMISRRPCTLDDLVLTLGMSPHAVKKIVAALQTAETIESVRQERGVFYQLKNK</sequence>
<keyword evidence="9" id="KW-1185">Reference proteome</keyword>
<dbReference type="SUPFAM" id="SSF46785">
    <property type="entry name" value="Winged helix' DNA-binding domain"/>
    <property type="match status" value="1"/>
</dbReference>
<dbReference type="PROSITE" id="PS51918">
    <property type="entry name" value="RADICAL_SAM"/>
    <property type="match status" value="1"/>
</dbReference>
<dbReference type="EMBL" id="JACHEO010000010">
    <property type="protein sequence ID" value="MBB5348283.1"/>
    <property type="molecule type" value="Genomic_DNA"/>
</dbReference>
<accession>A0A840UU43</accession>
<evidence type="ECO:0000313" key="9">
    <source>
        <dbReference type="Proteomes" id="UP000539642"/>
    </source>
</evidence>
<keyword evidence="3" id="KW-0949">S-adenosyl-L-methionine</keyword>
<evidence type="ECO:0000256" key="2">
    <source>
        <dbReference type="ARBA" id="ARBA00022485"/>
    </source>
</evidence>
<dbReference type="AlphaFoldDB" id="A0A840UU43"/>
<keyword evidence="6" id="KW-0411">Iron-sulfur</keyword>
<keyword evidence="5" id="KW-0408">Iron</keyword>
<dbReference type="CDD" id="cd01335">
    <property type="entry name" value="Radical_SAM"/>
    <property type="match status" value="1"/>
</dbReference>
<evidence type="ECO:0000256" key="3">
    <source>
        <dbReference type="ARBA" id="ARBA00022691"/>
    </source>
</evidence>
<evidence type="ECO:0000256" key="1">
    <source>
        <dbReference type="ARBA" id="ARBA00001966"/>
    </source>
</evidence>
<dbReference type="InterPro" id="IPR040084">
    <property type="entry name" value="GTPase_Obg"/>
</dbReference>
<evidence type="ECO:0000256" key="6">
    <source>
        <dbReference type="ARBA" id="ARBA00023014"/>
    </source>
</evidence>
<evidence type="ECO:0000313" key="8">
    <source>
        <dbReference type="EMBL" id="MBB5348283.1"/>
    </source>
</evidence>
<dbReference type="Proteomes" id="UP000539642">
    <property type="component" value="Unassembled WGS sequence"/>
</dbReference>
<name>A0A840UU43_9BACT</name>
<protein>
    <submittedName>
        <fullName evidence="8">Wyosine [tRNA(Phe)-imidazoG37] synthetase (Radical SAM superfamily)</fullName>
    </submittedName>
</protein>
<reference evidence="8 9" key="1">
    <citation type="submission" date="2020-08" db="EMBL/GenBank/DDBJ databases">
        <title>Genomic Encyclopedia of Type Strains, Phase IV (KMG-IV): sequencing the most valuable type-strain genomes for metagenomic binning, comparative biology and taxonomic classification.</title>
        <authorList>
            <person name="Goeker M."/>
        </authorList>
    </citation>
    <scope>NUCLEOTIDE SEQUENCE [LARGE SCALE GENOMIC DNA]</scope>
    <source>
        <strain evidence="8 9">DSM 28570</strain>
    </source>
</reference>
<dbReference type="PANTHER" id="PTHR43787:SF11">
    <property type="entry name" value="UPF0026 PROTEIN SLR1464"/>
    <property type="match status" value="1"/>
</dbReference>
<comment type="cofactor">
    <cofactor evidence="1">
        <name>[4Fe-4S] cluster</name>
        <dbReference type="ChEBI" id="CHEBI:49883"/>
    </cofactor>
</comment>
<dbReference type="Gene3D" id="3.20.20.70">
    <property type="entry name" value="Aldolase class I"/>
    <property type="match status" value="1"/>
</dbReference>
<evidence type="ECO:0000256" key="5">
    <source>
        <dbReference type="ARBA" id="ARBA00023004"/>
    </source>
</evidence>
<dbReference type="InterPro" id="IPR013785">
    <property type="entry name" value="Aldolase_TIM"/>
</dbReference>
<comment type="caution">
    <text evidence="8">The sequence shown here is derived from an EMBL/GenBank/DDBJ whole genome shotgun (WGS) entry which is preliminary data.</text>
</comment>
<dbReference type="InterPro" id="IPR007197">
    <property type="entry name" value="rSAM"/>
</dbReference>
<dbReference type="SFLD" id="SFLDS00029">
    <property type="entry name" value="Radical_SAM"/>
    <property type="match status" value="1"/>
</dbReference>